<dbReference type="SMART" id="SM00184">
    <property type="entry name" value="RING"/>
    <property type="match status" value="1"/>
</dbReference>
<dbReference type="InterPro" id="IPR015943">
    <property type="entry name" value="WD40/YVTN_repeat-like_dom_sf"/>
</dbReference>
<dbReference type="OrthoDB" id="19493at2759"/>
<dbReference type="RefSeq" id="XP_009831448.1">
    <property type="nucleotide sequence ID" value="XM_009833146.1"/>
</dbReference>
<dbReference type="InterPro" id="IPR036322">
    <property type="entry name" value="WD40_repeat_dom_sf"/>
</dbReference>
<dbReference type="SMART" id="SM00320">
    <property type="entry name" value="WD40"/>
    <property type="match status" value="3"/>
</dbReference>
<feature type="compositionally biased region" description="Low complexity" evidence="1">
    <location>
        <begin position="723"/>
        <end position="733"/>
    </location>
</feature>
<dbReference type="VEuPathDB" id="FungiDB:H257_07574"/>
<feature type="region of interest" description="Disordered" evidence="1">
    <location>
        <begin position="597"/>
        <end position="624"/>
    </location>
</feature>
<evidence type="ECO:0000313" key="3">
    <source>
        <dbReference type="EMBL" id="ETV78729.1"/>
    </source>
</evidence>
<dbReference type="InterPro" id="IPR001680">
    <property type="entry name" value="WD40_rpt"/>
</dbReference>
<feature type="region of interest" description="Disordered" evidence="1">
    <location>
        <begin position="714"/>
        <end position="733"/>
    </location>
</feature>
<dbReference type="PANTHER" id="PTHR23287:SF16">
    <property type="entry name" value="TECTONIN BETA-PROPELLER REPEAT-CONTAINING PROTEIN 2"/>
    <property type="match status" value="1"/>
</dbReference>
<name>W4GI69_APHAT</name>
<proteinExistence type="predicted"/>
<dbReference type="Gene3D" id="2.130.10.10">
    <property type="entry name" value="YVTN repeat-like/Quinoprotein amine dehydrogenase"/>
    <property type="match status" value="1"/>
</dbReference>
<sequence>MADDNSDGAAVAVAPRRRMKPLLLYEEIVLGGAHTAKRFTCVDVCARFLACGATNGSVYIFARSQKKQGNTSSSSVTFRLLKMISPPSATSDRHQDPVTCLSFCPVQRYLVVGTSRGAVYAISLLDPARIGEKIEFSHPLHHGFSVSALLWDEPGARVFSGCTGGTVAQTSIRAGVSAIFGSSSTEFLLKEDTSIVQLDIHHSNATGDLLLVSSQTRVLVLNLSTDGGIVQVGTKLRQGNFGGCFFVDPDDKQVKVYSSRPGKRVWVADPASGTVSSTLRFSMSVPPTPFFHGPNVAPADDVSAKNVTLSHVSLFKYIHESMDFTPDLPQLISWAPNSSALVLLDPIGVELVEWHVDLGVIHDLKVLDASVFVVLHGDPGKIAIVRACAAIEFLELAVSNDLQKSIELAVKCNILDLSLLLNLQCKWVEHIKTTPDDAAKLAPQTLAELEALVDAAATLVQEHTRPPELDIAPPHVVFKQRRDAPAADPPPPLPPSDQSLSLKLNFLYEKPALYDSVRTATTGCDMVPSQPKRHVSISDLGTNDKVVDEAWRARHLPPPSDVTLKPATLFGEVDLETHLTNATSQLVSMLPERYFGRTSSSAATPTTAEDDEPAEFPPFDPPDNHVLQAKSSSSVQSVLKLAMAVSPSKGGERREGGDDLRLIVPETADGAADQAFDPRSGQEVVLEAIATDLFLSELQFQSKRPLAQRLCLSTDNDNQDDTPSPCSSRPRPSIWRHQNMTTAAPKRPRTASDTKQQLIERTVAKQMGVCAVSHVQIKWTLGGTMRESADLAAVAAARPVFASVQADFEQAVAAAATQLHLWPPATLTRLASCATNGHLGHGDLKRARRCLEAFVGSFDPTIDMALIQKRKQIDLIKKTQLKAVQLAGSHSHKEEEEEEEDLLPLTRNDWTLVRLLVSFYFVLLGPVYVETLSHGSMKNDEYATLCGGVIPELDVQYRLIRRDATQSSEYYSEAQVQAFLATYGNYINLDWAAMVCSVRQFPQALSDVLNLAISSSESIAADCEDLLHHVAEGIPFEFPRPSAVCVCLHLLHVLLKTTKQAAVDWCVRMYPRVSPWNVQWALFGASVDFDQTNSTYLSYLTALLQKAPASRGDASIITHWLHMHFAQHQAEDVLLAFLQYPSVYMHPDVSALCFKHERWSCLVQIVLHAVADPTTCKIGLVDLRQLVCSMLQSDGPASSLSAIFHAMMQLDNPGRPLQYILEEVEAYMQQDTALDGVSTDNRVYVGILHALFDACGPQLGLRLLDTCPTLIKLAPRQLYAAVVHMQALQHAHAEQVTHILEDIDTYIWSCSRSHHMGLAPQVEATFRLECGYYDLEKKNPPLPTTTTSSDTRVGMQDDSNLVRQYFESRSNDWGGEIQLQDWHCVHCDLPVVYFGADGRNLDAVLLPCGHAFHDGCVPDRTCSICLQDNFRFG</sequence>
<feature type="compositionally biased region" description="Low complexity" evidence="1">
    <location>
        <begin position="598"/>
        <end position="607"/>
    </location>
</feature>
<accession>W4GI69</accession>
<protein>
    <recommendedName>
        <fullName evidence="2">RING-type domain-containing protein</fullName>
    </recommendedName>
</protein>
<dbReference type="SUPFAM" id="SSF50978">
    <property type="entry name" value="WD40 repeat-like"/>
    <property type="match status" value="1"/>
</dbReference>
<dbReference type="GeneID" id="20809570"/>
<evidence type="ECO:0000259" key="2">
    <source>
        <dbReference type="SMART" id="SM00184"/>
    </source>
</evidence>
<dbReference type="EMBL" id="KI913129">
    <property type="protein sequence ID" value="ETV78729.1"/>
    <property type="molecule type" value="Genomic_DNA"/>
</dbReference>
<gene>
    <name evidence="3" type="ORF">H257_07574</name>
</gene>
<dbReference type="STRING" id="112090.W4GI69"/>
<dbReference type="InterPro" id="IPR001841">
    <property type="entry name" value="Znf_RING"/>
</dbReference>
<organism evidence="3">
    <name type="scientific">Aphanomyces astaci</name>
    <name type="common">Crayfish plague agent</name>
    <dbReference type="NCBI Taxonomy" id="112090"/>
    <lineage>
        <taxon>Eukaryota</taxon>
        <taxon>Sar</taxon>
        <taxon>Stramenopiles</taxon>
        <taxon>Oomycota</taxon>
        <taxon>Saprolegniomycetes</taxon>
        <taxon>Saprolegniales</taxon>
        <taxon>Verrucalvaceae</taxon>
        <taxon>Aphanomyces</taxon>
    </lineage>
</organism>
<feature type="domain" description="RING-type" evidence="2">
    <location>
        <begin position="1384"/>
        <end position="1425"/>
    </location>
</feature>
<evidence type="ECO:0000256" key="1">
    <source>
        <dbReference type="SAM" id="MobiDB-lite"/>
    </source>
</evidence>
<dbReference type="PANTHER" id="PTHR23287">
    <property type="entry name" value="RUBY-EYE2-LIKE PROTEIN"/>
    <property type="match status" value="1"/>
</dbReference>
<reference evidence="3" key="1">
    <citation type="submission" date="2013-12" db="EMBL/GenBank/DDBJ databases">
        <title>The Genome Sequence of Aphanomyces astaci APO3.</title>
        <authorList>
            <consortium name="The Broad Institute Genomics Platform"/>
            <person name="Russ C."/>
            <person name="Tyler B."/>
            <person name="van West P."/>
            <person name="Dieguez-Uribeondo J."/>
            <person name="Young S.K."/>
            <person name="Zeng Q."/>
            <person name="Gargeya S."/>
            <person name="Fitzgerald M."/>
            <person name="Abouelleil A."/>
            <person name="Alvarado L."/>
            <person name="Chapman S.B."/>
            <person name="Gainer-Dewar J."/>
            <person name="Goldberg J."/>
            <person name="Griggs A."/>
            <person name="Gujja S."/>
            <person name="Hansen M."/>
            <person name="Howarth C."/>
            <person name="Imamovic A."/>
            <person name="Ireland A."/>
            <person name="Larimer J."/>
            <person name="McCowan C."/>
            <person name="Murphy C."/>
            <person name="Pearson M."/>
            <person name="Poon T.W."/>
            <person name="Priest M."/>
            <person name="Roberts A."/>
            <person name="Saif S."/>
            <person name="Shea T."/>
            <person name="Sykes S."/>
            <person name="Wortman J."/>
            <person name="Nusbaum C."/>
            <person name="Birren B."/>
        </authorList>
    </citation>
    <scope>NUCLEOTIDE SEQUENCE [LARGE SCALE GENOMIC DNA]</scope>
    <source>
        <strain evidence="3">APO3</strain>
    </source>
</reference>